<evidence type="ECO:0000313" key="2">
    <source>
        <dbReference type="EMBL" id="EOI54912.1"/>
    </source>
</evidence>
<sequence>MYREALELRNKELMASAGKKRLLTAPKEERKDLHLIIKRQEQVIGTLLLHPISEKCVQVKQVAVDSRYQGEGLGKNLLTYAEQVAKRVGFRFVFLTGREQAWGFYEKLGYQGLSQEYQEGLLRMRVYKKDLQSPLEQFMKREMKTNG</sequence>
<accession>R2XY12</accession>
<name>R2XY12_9ENTE</name>
<dbReference type="PANTHER" id="PTHR13538">
    <property type="entry name" value="N-ACETYLTRANSFERASE 6"/>
    <property type="match status" value="1"/>
</dbReference>
<dbReference type="InterPro" id="IPR016181">
    <property type="entry name" value="Acyl_CoA_acyltransferase"/>
</dbReference>
<dbReference type="InterPro" id="IPR039840">
    <property type="entry name" value="NAA80"/>
</dbReference>
<dbReference type="GO" id="GO:0008080">
    <property type="term" value="F:N-acetyltransferase activity"/>
    <property type="evidence" value="ECO:0007669"/>
    <property type="project" value="InterPro"/>
</dbReference>
<dbReference type="Pfam" id="PF00583">
    <property type="entry name" value="Acetyltransf_1"/>
    <property type="match status" value="1"/>
</dbReference>
<dbReference type="InterPro" id="IPR000182">
    <property type="entry name" value="GNAT_dom"/>
</dbReference>
<dbReference type="EMBL" id="AJDQ01000009">
    <property type="protein sequence ID" value="EOI54912.1"/>
    <property type="molecule type" value="Genomic_DNA"/>
</dbReference>
<dbReference type="PROSITE" id="PS51186">
    <property type="entry name" value="GNAT"/>
    <property type="match status" value="1"/>
</dbReference>
<evidence type="ECO:0000313" key="5">
    <source>
        <dbReference type="Proteomes" id="UP000014160"/>
    </source>
</evidence>
<dbReference type="OrthoDB" id="9775804at2"/>
<dbReference type="AlphaFoldDB" id="R2XY12"/>
<dbReference type="Gene3D" id="3.40.630.30">
    <property type="match status" value="1"/>
</dbReference>
<dbReference type="GO" id="GO:0005737">
    <property type="term" value="C:cytoplasm"/>
    <property type="evidence" value="ECO:0007669"/>
    <property type="project" value="TreeGrafter"/>
</dbReference>
<gene>
    <name evidence="3" type="ORF">I592_01011</name>
    <name evidence="2" type="ORF">UKC_02950</name>
</gene>
<evidence type="ECO:0000313" key="4">
    <source>
        <dbReference type="Proteomes" id="UP000013750"/>
    </source>
</evidence>
<reference evidence="2 4" key="1">
    <citation type="submission" date="2013-02" db="EMBL/GenBank/DDBJ databases">
        <title>The Genome Sequence of Enterococcus gilvus ATCC BAA-350.</title>
        <authorList>
            <consortium name="The Broad Institute Genome Sequencing Platform"/>
            <consortium name="The Broad Institute Genome Sequencing Center for Infectious Disease"/>
            <person name="Earl A.M."/>
            <person name="Gilmore M.S."/>
            <person name="Lebreton F."/>
            <person name="Walker B."/>
            <person name="Young S.K."/>
            <person name="Zeng Q."/>
            <person name="Gargeya S."/>
            <person name="Fitzgerald M."/>
            <person name="Haas B."/>
            <person name="Abouelleil A."/>
            <person name="Alvarado L."/>
            <person name="Arachchi H.M."/>
            <person name="Berlin A.M."/>
            <person name="Chapman S.B."/>
            <person name="Dewar J."/>
            <person name="Goldberg J."/>
            <person name="Griggs A."/>
            <person name="Gujja S."/>
            <person name="Hansen M."/>
            <person name="Howarth C."/>
            <person name="Imamovic A."/>
            <person name="Larimer J."/>
            <person name="McCowan C."/>
            <person name="Murphy C."/>
            <person name="Neiman D."/>
            <person name="Pearson M."/>
            <person name="Priest M."/>
            <person name="Roberts A."/>
            <person name="Saif S."/>
            <person name="Shea T."/>
            <person name="Sisk P."/>
            <person name="Sykes S."/>
            <person name="Wortman J."/>
            <person name="Nusbaum C."/>
            <person name="Birren B."/>
        </authorList>
    </citation>
    <scope>NUCLEOTIDE SEQUENCE [LARGE SCALE GENOMIC DNA]</scope>
    <source>
        <strain evidence="2 4">ATCC BAA-350</strain>
    </source>
</reference>
<dbReference type="PATRIC" id="fig|1158614.3.peg.2939"/>
<dbReference type="PANTHER" id="PTHR13538:SF4">
    <property type="entry name" value="N-ALPHA-ACETYLTRANSFERASE 80"/>
    <property type="match status" value="1"/>
</dbReference>
<protein>
    <recommendedName>
        <fullName evidence="1">N-acetyltransferase domain-containing protein</fullName>
    </recommendedName>
</protein>
<dbReference type="EMBL" id="ASWH01000001">
    <property type="protein sequence ID" value="EOW81712.1"/>
    <property type="molecule type" value="Genomic_DNA"/>
</dbReference>
<feature type="domain" description="N-acetyltransferase" evidence="1">
    <location>
        <begin position="1"/>
        <end position="132"/>
    </location>
</feature>
<evidence type="ECO:0000259" key="1">
    <source>
        <dbReference type="PROSITE" id="PS51186"/>
    </source>
</evidence>
<dbReference type="Proteomes" id="UP000013750">
    <property type="component" value="Unassembled WGS sequence"/>
</dbReference>
<dbReference type="RefSeq" id="WP_010781316.1">
    <property type="nucleotide sequence ID" value="NZ_ASWH01000001.1"/>
</dbReference>
<organism evidence="2 4">
    <name type="scientific">Enterococcus gilvus ATCC BAA-350</name>
    <dbReference type="NCBI Taxonomy" id="1158614"/>
    <lineage>
        <taxon>Bacteria</taxon>
        <taxon>Bacillati</taxon>
        <taxon>Bacillota</taxon>
        <taxon>Bacilli</taxon>
        <taxon>Lactobacillales</taxon>
        <taxon>Enterococcaceae</taxon>
        <taxon>Enterococcus</taxon>
    </lineage>
</organism>
<keyword evidence="5" id="KW-1185">Reference proteome</keyword>
<dbReference type="HOGENOM" id="CLU_056607_7_1_9"/>
<evidence type="ECO:0000313" key="3">
    <source>
        <dbReference type="EMBL" id="EOW81712.1"/>
    </source>
</evidence>
<dbReference type="SUPFAM" id="SSF55729">
    <property type="entry name" value="Acyl-CoA N-acyltransferases (Nat)"/>
    <property type="match status" value="1"/>
</dbReference>
<proteinExistence type="predicted"/>
<dbReference type="Proteomes" id="UP000014160">
    <property type="component" value="Unassembled WGS sequence"/>
</dbReference>
<dbReference type="eggNOG" id="COG0456">
    <property type="taxonomic scope" value="Bacteria"/>
</dbReference>
<dbReference type="GO" id="GO:1905502">
    <property type="term" value="F:acetyl-CoA binding"/>
    <property type="evidence" value="ECO:0007669"/>
    <property type="project" value="TreeGrafter"/>
</dbReference>
<reference evidence="3 5" key="2">
    <citation type="submission" date="2013-03" db="EMBL/GenBank/DDBJ databases">
        <title>The Genome Sequence of Enterococcus gilvus ATCC BAA-350 (PacBio/Illumina hybrid assembly).</title>
        <authorList>
            <consortium name="The Broad Institute Genomics Platform"/>
            <consortium name="The Broad Institute Genome Sequencing Center for Infectious Disease"/>
            <person name="Earl A."/>
            <person name="Russ C."/>
            <person name="Gilmore M."/>
            <person name="Surin D."/>
            <person name="Walker B."/>
            <person name="Young S."/>
            <person name="Zeng Q."/>
            <person name="Gargeya S."/>
            <person name="Fitzgerald M."/>
            <person name="Haas B."/>
            <person name="Abouelleil A."/>
            <person name="Allen A.W."/>
            <person name="Alvarado L."/>
            <person name="Arachchi H.M."/>
            <person name="Berlin A.M."/>
            <person name="Chapman S.B."/>
            <person name="Gainer-Dewar J."/>
            <person name="Goldberg J."/>
            <person name="Griggs A."/>
            <person name="Gujja S."/>
            <person name="Hansen M."/>
            <person name="Howarth C."/>
            <person name="Imamovic A."/>
            <person name="Ireland A."/>
            <person name="Larimer J."/>
            <person name="McCowan C."/>
            <person name="Murphy C."/>
            <person name="Pearson M."/>
            <person name="Poon T.W."/>
            <person name="Priest M."/>
            <person name="Roberts A."/>
            <person name="Saif S."/>
            <person name="Shea T."/>
            <person name="Sisk P."/>
            <person name="Sykes S."/>
            <person name="Wortman J."/>
            <person name="Nusbaum C."/>
            <person name="Birren B."/>
        </authorList>
    </citation>
    <scope>NUCLEOTIDE SEQUENCE [LARGE SCALE GENOMIC DNA]</scope>
    <source>
        <strain evidence="3 5">ATCC BAA-350</strain>
    </source>
</reference>
<dbReference type="CDD" id="cd04301">
    <property type="entry name" value="NAT_SF"/>
    <property type="match status" value="1"/>
</dbReference>
<comment type="caution">
    <text evidence="2">The sequence shown here is derived from an EMBL/GenBank/DDBJ whole genome shotgun (WGS) entry which is preliminary data.</text>
</comment>